<feature type="domain" description="Symplekin/Pta1 N-terminal" evidence="2">
    <location>
        <begin position="141"/>
        <end position="360"/>
    </location>
</feature>
<dbReference type="EMBL" id="LVLJ01001187">
    <property type="protein sequence ID" value="OAE31075.1"/>
    <property type="molecule type" value="Genomic_DNA"/>
</dbReference>
<evidence type="ECO:0000313" key="5">
    <source>
        <dbReference type="Proteomes" id="UP000077202"/>
    </source>
</evidence>
<evidence type="ECO:0000313" key="4">
    <source>
        <dbReference type="EMBL" id="OAE31075.1"/>
    </source>
</evidence>
<feature type="compositionally biased region" description="Basic and acidic residues" evidence="1">
    <location>
        <begin position="17"/>
        <end position="29"/>
    </location>
</feature>
<protein>
    <recommendedName>
        <fullName evidence="6">Symplekin</fullName>
    </recommendedName>
</protein>
<feature type="domain" description="Symplekin C-terminal" evidence="3">
    <location>
        <begin position="1212"/>
        <end position="1390"/>
    </location>
</feature>
<accession>A0A176WFL4</accession>
<dbReference type="Pfam" id="PF12295">
    <property type="entry name" value="Symplekin_C"/>
    <property type="match status" value="1"/>
</dbReference>
<feature type="compositionally biased region" description="Basic and acidic residues" evidence="1">
    <location>
        <begin position="382"/>
        <end position="399"/>
    </location>
</feature>
<dbReference type="Proteomes" id="UP000077202">
    <property type="component" value="Unassembled WGS sequence"/>
</dbReference>
<evidence type="ECO:0000256" key="1">
    <source>
        <dbReference type="SAM" id="MobiDB-lite"/>
    </source>
</evidence>
<dbReference type="SUPFAM" id="SSF48371">
    <property type="entry name" value="ARM repeat"/>
    <property type="match status" value="1"/>
</dbReference>
<evidence type="ECO:0000259" key="3">
    <source>
        <dbReference type="Pfam" id="PF12295"/>
    </source>
</evidence>
<feature type="region of interest" description="Disordered" evidence="1">
    <location>
        <begin position="708"/>
        <end position="728"/>
    </location>
</feature>
<dbReference type="InterPro" id="IPR016024">
    <property type="entry name" value="ARM-type_fold"/>
</dbReference>
<feature type="compositionally biased region" description="Basic and acidic residues" evidence="1">
    <location>
        <begin position="620"/>
        <end position="637"/>
    </location>
</feature>
<comment type="caution">
    <text evidence="4">The sequence shown here is derived from an EMBL/GenBank/DDBJ whole genome shotgun (WGS) entry which is preliminary data.</text>
</comment>
<keyword evidence="5" id="KW-1185">Reference proteome</keyword>
<dbReference type="InterPro" id="IPR022075">
    <property type="entry name" value="Symplekin_C"/>
</dbReference>
<feature type="region of interest" description="Disordered" evidence="1">
    <location>
        <begin position="382"/>
        <end position="403"/>
    </location>
</feature>
<gene>
    <name evidence="4" type="ORF">AXG93_4031s1260</name>
</gene>
<dbReference type="InterPro" id="IPR032460">
    <property type="entry name" value="Symplekin/Pta1_N"/>
</dbReference>
<feature type="region of interest" description="Disordered" evidence="1">
    <location>
        <begin position="1694"/>
        <end position="1735"/>
    </location>
</feature>
<sequence length="1735" mass="186483">MQSASWWVVRGRLGCDEKGSGERREENRMERRRRRSPAMVETGHGMAGDRERAYALLNDAKMQNDSTAKTENLKQLLEILLNREPSLIPEFVPNLMDFQTDPSSPVLKYLAEIIEEIGLKSSDQLPFMVPVLVALLRDNTPAVARRAISSGTNLFRNTLEQVALQGIYTGQVDVRLQEAWAWMIRFKDAVYPAAYHHGNDGVRLQAIKFVETTVLLFTPDSNGSARPPAQQQYVDGTAKGFNIAWIAGGHPVLDPGAMGQEASKNVGSLLNQLRPFESSALPGPVAIVLVNSLAAVAKRRPSLYGRVLPVLLGLAPSCENIKGGQVASVVHALKNAFISLLKCQHSGAGPWRDRLVGALRSMNAGDVADSTMRSIDRALRNADRERASRDPRAVKDERMQPAGQVADVARKRPVMQENGNLLGESESSNGKRLRVTHHSGAVMNMQRDMPNNAMDTGAPPATPVPMDTGLTPIQQMISMIGALVAQGERAAASVELLITNIAADMLADIVIANMTHLPSTPPPVEEVSAGGESRAVGNIVSILSPTPELAASPAMSTVLAPPPLQAAPTYVAPPVIVTPPLAPPTVVVPPVLAPPVLPVLISPLVVPPAAETLNPQSSAEARRDPRRQDPRRLDPRRSSAPGVSPSAKDEDTTMTGSPVAENELVNHLVDVKREPLAPVMRDPREVSPVLPSPVGLSAPILAQVKAEPVEEKPSSAGTRPLSPPAASVSVPLAPPQPVPLVASVKTEHPAVVLPPFSSPTSGAAPAPTISKDGRAGTSMSSSGLGGGMGSAGIPVNVPVPTLPVISLTEEQQVALGKAALVRILEGHKTISAAGGNGLRIALLARLVAQASCFLQVDLLAYKLNSQFRQSLRPEGFTLVSHTFLQFSYRYEQAVEVVRKHILADYQNHKGHELALHVLYQLYAEQASEEGTSSASSSPISLAYDKLLLSLAQGLRDTLPPADKALSRLLAEVPVLPMTALDLLQGLCNPALPTKDGKEPLGGDRITQGLSAIWSLILQRPPARETCLKLALQCAVHEVDDIRAKAIRLVANKLYPLSYVADSIEGFALDMLQSVVESRQTPVDGVAKDPMDVDEGEPSLPQVKKEEEEREQSSNGDQRLVQGSDEVSINESGGRNVHQSSSGTVSMTEAQRCMSLFFALCTKKHSLLRQLFSVYGQVSKTVKQVLHSLTEGSTPSQELIATVKKLYETKLQDAVFLIPVLSSLTKDEVLPIFPRLVDLPPEKFQTALARILQGSAHTGPALTPTEVLIALHGIDPNKDSVPLKKVMDACSACLQQRTVFTHQVLAKVLNQLVEQTPLPLLFMRTVIQAVGAFPSLVSFVMEILSRLVNKQIWKFPKLWIGFLKCANQTVPNSFHVLLQLPLVQLEDAFTKHPNLKGPLATHASQPNIRSTVPRSSLVLLGLAAQDESNATPPQSLPEGSAVEMQIAGAQPLKAHTNTHIHTRLWGSLAVSAPFVGLAHYKSPATLSYPTAFSRVVEFYTFREHCNLDILNFAHSGLFRDNEDKQFCSNIVTSEIGLQGFFVPDLVDDITPSSLSMSCLLNVCAASMQRVCMQQQQQTGPSASKLNMDDDASSSCPIAAPHACTLTETGPQVSTPVVDPCGSQAEEATVATNRGTRILYVLARASHVKASRRKCPEPSGSEGRRSNGVANMPLRPMAAALGVPHWSLGRDRARARARPDQKRIHNCRVLEPPESVGGHVSPSGLAKSECVAGKAKP</sequence>
<feature type="region of interest" description="Disordered" evidence="1">
    <location>
        <begin position="1080"/>
        <end position="1142"/>
    </location>
</feature>
<organism evidence="4 5">
    <name type="scientific">Marchantia polymorpha subsp. ruderalis</name>
    <dbReference type="NCBI Taxonomy" id="1480154"/>
    <lineage>
        <taxon>Eukaryota</taxon>
        <taxon>Viridiplantae</taxon>
        <taxon>Streptophyta</taxon>
        <taxon>Embryophyta</taxon>
        <taxon>Marchantiophyta</taxon>
        <taxon>Marchantiopsida</taxon>
        <taxon>Marchantiidae</taxon>
        <taxon>Marchantiales</taxon>
        <taxon>Marchantiaceae</taxon>
        <taxon>Marchantia</taxon>
    </lineage>
</organism>
<dbReference type="InterPro" id="IPR011989">
    <property type="entry name" value="ARM-like"/>
</dbReference>
<dbReference type="Pfam" id="PF11935">
    <property type="entry name" value="SYMPK_PTA1_N"/>
    <property type="match status" value="1"/>
</dbReference>
<feature type="region of interest" description="Disordered" evidence="1">
    <location>
        <begin position="755"/>
        <end position="785"/>
    </location>
</feature>
<evidence type="ECO:0008006" key="6">
    <source>
        <dbReference type="Google" id="ProtNLM"/>
    </source>
</evidence>
<reference evidence="4" key="1">
    <citation type="submission" date="2016-03" db="EMBL/GenBank/DDBJ databases">
        <title>Mechanisms controlling the formation of the plant cell surface in tip-growing cells are functionally conserved among land plants.</title>
        <authorList>
            <person name="Honkanen S."/>
            <person name="Jones V.A."/>
            <person name="Morieri G."/>
            <person name="Champion C."/>
            <person name="Hetherington A.J."/>
            <person name="Kelly S."/>
            <person name="Saint-Marcoux D."/>
            <person name="Proust H."/>
            <person name="Prescott H."/>
            <person name="Dolan L."/>
        </authorList>
    </citation>
    <scope>NUCLEOTIDE SEQUENCE [LARGE SCALE GENOMIC DNA]</scope>
    <source>
        <tissue evidence="4">Whole gametophyte</tissue>
    </source>
</reference>
<proteinExistence type="predicted"/>
<evidence type="ECO:0000259" key="2">
    <source>
        <dbReference type="Pfam" id="PF11935"/>
    </source>
</evidence>
<feature type="region of interest" description="Disordered" evidence="1">
    <location>
        <begin position="1649"/>
        <end position="1668"/>
    </location>
</feature>
<dbReference type="PANTHER" id="PTHR47184:SF3">
    <property type="entry name" value="PHOSPHATIDYLINOSITOL 3-AND 4-KINASE FAMILY PROTEIN-RELATED"/>
    <property type="match status" value="1"/>
</dbReference>
<dbReference type="PANTHER" id="PTHR47184">
    <property type="entry name" value="PHOSPHATIDYLINOSITOL 3-AND 4-KINASE FAMILY PROTEIN-RELATED"/>
    <property type="match status" value="1"/>
</dbReference>
<feature type="compositionally biased region" description="Polar residues" evidence="1">
    <location>
        <begin position="1124"/>
        <end position="1142"/>
    </location>
</feature>
<feature type="region of interest" description="Disordered" evidence="1">
    <location>
        <begin position="17"/>
        <end position="45"/>
    </location>
</feature>
<feature type="region of interest" description="Disordered" evidence="1">
    <location>
        <begin position="612"/>
        <end position="666"/>
    </location>
</feature>
<dbReference type="Gene3D" id="1.25.10.10">
    <property type="entry name" value="Leucine-rich Repeat Variant"/>
    <property type="match status" value="1"/>
</dbReference>
<name>A0A176WFL4_MARPO</name>